<reference evidence="1" key="1">
    <citation type="journal article" date="2015" name="Nature">
        <title>Complex archaea that bridge the gap between prokaryotes and eukaryotes.</title>
        <authorList>
            <person name="Spang A."/>
            <person name="Saw J.H."/>
            <person name="Jorgensen S.L."/>
            <person name="Zaremba-Niedzwiedzka K."/>
            <person name="Martijn J."/>
            <person name="Lind A.E."/>
            <person name="van Eijk R."/>
            <person name="Schleper C."/>
            <person name="Guy L."/>
            <person name="Ettema T.J."/>
        </authorList>
    </citation>
    <scope>NUCLEOTIDE SEQUENCE</scope>
</reference>
<dbReference type="EMBL" id="LAZR01023878">
    <property type="protein sequence ID" value="KKL77013.1"/>
    <property type="molecule type" value="Genomic_DNA"/>
</dbReference>
<proteinExistence type="predicted"/>
<gene>
    <name evidence="1" type="ORF">LCGC14_2039110</name>
</gene>
<dbReference type="Gene3D" id="3.30.40.220">
    <property type="match status" value="1"/>
</dbReference>
<protein>
    <recommendedName>
        <fullName evidence="2">HNH domain-containing protein</fullName>
    </recommendedName>
</protein>
<organism evidence="1">
    <name type="scientific">marine sediment metagenome</name>
    <dbReference type="NCBI Taxonomy" id="412755"/>
    <lineage>
        <taxon>unclassified sequences</taxon>
        <taxon>metagenomes</taxon>
        <taxon>ecological metagenomes</taxon>
    </lineage>
</organism>
<dbReference type="AlphaFoldDB" id="A0A0F9ES92"/>
<comment type="caution">
    <text evidence="1">The sequence shown here is derived from an EMBL/GenBank/DDBJ whole genome shotgun (WGS) entry which is preliminary data.</text>
</comment>
<sequence length="49" mass="5680">MDNSIGYEVDNCVPCCGRCNWMKRDLTKDQFINHVHKISEMFSTVNSVI</sequence>
<evidence type="ECO:0000313" key="1">
    <source>
        <dbReference type="EMBL" id="KKL77013.1"/>
    </source>
</evidence>
<name>A0A0F9ES92_9ZZZZ</name>
<evidence type="ECO:0008006" key="2">
    <source>
        <dbReference type="Google" id="ProtNLM"/>
    </source>
</evidence>
<accession>A0A0F9ES92</accession>